<dbReference type="Pfam" id="PF10294">
    <property type="entry name" value="Methyltransf_16"/>
    <property type="match status" value="1"/>
</dbReference>
<dbReference type="Gene3D" id="3.40.50.150">
    <property type="entry name" value="Vaccinia Virus protein VP39"/>
    <property type="match status" value="1"/>
</dbReference>
<dbReference type="STRING" id="157072.A0A024U6V0"/>
<dbReference type="InterPro" id="IPR025800">
    <property type="entry name" value="CaM-Lys-N-MeTrfase"/>
</dbReference>
<reference evidence="9" key="1">
    <citation type="submission" date="2013-12" db="EMBL/GenBank/DDBJ databases">
        <title>The Genome Sequence of Aphanomyces invadans NJM9701.</title>
        <authorList>
            <consortium name="The Broad Institute Genomics Platform"/>
            <person name="Russ C."/>
            <person name="Tyler B."/>
            <person name="van West P."/>
            <person name="Dieguez-Uribeondo J."/>
            <person name="Young S.K."/>
            <person name="Zeng Q."/>
            <person name="Gargeya S."/>
            <person name="Fitzgerald M."/>
            <person name="Abouelleil A."/>
            <person name="Alvarado L."/>
            <person name="Chapman S.B."/>
            <person name="Gainer-Dewar J."/>
            <person name="Goldberg J."/>
            <person name="Griggs A."/>
            <person name="Gujja S."/>
            <person name="Hansen M."/>
            <person name="Howarth C."/>
            <person name="Imamovic A."/>
            <person name="Ireland A."/>
            <person name="Larimer J."/>
            <person name="McCowan C."/>
            <person name="Murphy C."/>
            <person name="Pearson M."/>
            <person name="Poon T.W."/>
            <person name="Priest M."/>
            <person name="Roberts A."/>
            <person name="Saif S."/>
            <person name="Shea T."/>
            <person name="Sykes S."/>
            <person name="Wortman J."/>
            <person name="Nusbaum C."/>
            <person name="Birren B."/>
        </authorList>
    </citation>
    <scope>NUCLEOTIDE SEQUENCE [LARGE SCALE GENOMIC DNA]</scope>
    <source>
        <strain evidence="9">NJM9701</strain>
    </source>
</reference>
<comment type="subcellular location">
    <subcellularLocation>
        <location evidence="2">Cytoplasm</location>
    </subcellularLocation>
    <subcellularLocation>
        <location evidence="1">Nucleus</location>
    </subcellularLocation>
</comment>
<dbReference type="PANTHER" id="PTHR13539:SF3">
    <property type="entry name" value="CALMODULIN-LYSINE N-METHYLTRANSFERASE"/>
    <property type="match status" value="1"/>
</dbReference>
<dbReference type="VEuPathDB" id="FungiDB:H310_06894"/>
<dbReference type="eggNOG" id="KOG3201">
    <property type="taxonomic scope" value="Eukaryota"/>
</dbReference>
<evidence type="ECO:0000256" key="7">
    <source>
        <dbReference type="ARBA" id="ARBA00022679"/>
    </source>
</evidence>
<keyword evidence="5" id="KW-0963">Cytoplasm</keyword>
<evidence type="ECO:0000256" key="6">
    <source>
        <dbReference type="ARBA" id="ARBA00022603"/>
    </source>
</evidence>
<keyword evidence="8" id="KW-0539">Nucleus</keyword>
<dbReference type="EC" id="2.1.1.60" evidence="3"/>
<proteinExistence type="predicted"/>
<dbReference type="SUPFAM" id="SSF53335">
    <property type="entry name" value="S-adenosyl-L-methionine-dependent methyltransferases"/>
    <property type="match status" value="1"/>
</dbReference>
<dbReference type="GeneID" id="20083944"/>
<protein>
    <recommendedName>
        <fullName evidence="4">Calmodulin-lysine N-methyltransferase</fullName>
        <ecNumber evidence="3">2.1.1.60</ecNumber>
    </recommendedName>
</protein>
<dbReference type="GO" id="GO:0005634">
    <property type="term" value="C:nucleus"/>
    <property type="evidence" value="ECO:0007669"/>
    <property type="project" value="UniProtKB-SubCell"/>
</dbReference>
<dbReference type="GO" id="GO:0032259">
    <property type="term" value="P:methylation"/>
    <property type="evidence" value="ECO:0007669"/>
    <property type="project" value="UniProtKB-KW"/>
</dbReference>
<evidence type="ECO:0000256" key="8">
    <source>
        <dbReference type="ARBA" id="ARBA00023242"/>
    </source>
</evidence>
<dbReference type="AlphaFoldDB" id="A0A024U6V0"/>
<keyword evidence="6" id="KW-0489">Methyltransferase</keyword>
<organism evidence="9">
    <name type="scientific">Aphanomyces invadans</name>
    <dbReference type="NCBI Taxonomy" id="157072"/>
    <lineage>
        <taxon>Eukaryota</taxon>
        <taxon>Sar</taxon>
        <taxon>Stramenopiles</taxon>
        <taxon>Oomycota</taxon>
        <taxon>Saprolegniomycetes</taxon>
        <taxon>Saprolegniales</taxon>
        <taxon>Verrucalvaceae</taxon>
        <taxon>Aphanomyces</taxon>
    </lineage>
</organism>
<evidence type="ECO:0000256" key="2">
    <source>
        <dbReference type="ARBA" id="ARBA00004496"/>
    </source>
</evidence>
<evidence type="ECO:0000256" key="1">
    <source>
        <dbReference type="ARBA" id="ARBA00004123"/>
    </source>
</evidence>
<dbReference type="InterPro" id="IPR029063">
    <property type="entry name" value="SAM-dependent_MTases_sf"/>
</dbReference>
<accession>A0A024U6V0</accession>
<gene>
    <name evidence="9" type="ORF">H310_06894</name>
</gene>
<evidence type="ECO:0000313" key="9">
    <source>
        <dbReference type="EMBL" id="ETW01333.1"/>
    </source>
</evidence>
<evidence type="ECO:0000256" key="5">
    <source>
        <dbReference type="ARBA" id="ARBA00022490"/>
    </source>
</evidence>
<dbReference type="EMBL" id="KI913963">
    <property type="protein sequence ID" value="ETW01333.1"/>
    <property type="molecule type" value="Genomic_DNA"/>
</dbReference>
<keyword evidence="7" id="KW-0808">Transferase</keyword>
<dbReference type="RefSeq" id="XP_008870331.1">
    <property type="nucleotide sequence ID" value="XM_008872109.1"/>
</dbReference>
<evidence type="ECO:0000256" key="4">
    <source>
        <dbReference type="ARBA" id="ARBA00020594"/>
    </source>
</evidence>
<name>A0A024U6V0_9STRA</name>
<evidence type="ECO:0000256" key="3">
    <source>
        <dbReference type="ARBA" id="ARBA00011914"/>
    </source>
</evidence>
<dbReference type="OrthoDB" id="413520at2759"/>
<dbReference type="GO" id="GO:0005737">
    <property type="term" value="C:cytoplasm"/>
    <property type="evidence" value="ECO:0007669"/>
    <property type="project" value="UniProtKB-SubCell"/>
</dbReference>
<dbReference type="InterPro" id="IPR019410">
    <property type="entry name" value="Methyltransf_16"/>
</dbReference>
<dbReference type="PANTHER" id="PTHR13539">
    <property type="entry name" value="CALMODULIN-LYSINE N-METHYLTRANSFERASE"/>
    <property type="match status" value="1"/>
</dbReference>
<sequence length="311" mass="34724">MNQDMSADPPPAKARWARLRAAIRKHVDDSSSSASQLPSAMSMFAFHPVESLVLPDLAPRRSDYEWRRYPLPQPPYHLSLHTRKPDGNISIHELAIQDVDNTGNIRTWPCEDLLWRILLAKFEQYHGPPLRFLELGAGMCGIAGLALGSQLPASTLSSIVLTDGNTSCVDNLHVNLDVNVAHGNLRPHIATAELLTWSRTMPPVVDPARQFDVVIASDCLFFESFHLDLVHTLRHVTKPCSDTAIYLLQPSRGGSLDRFVALAKDFFHVTVETDFDNDVTAKHAAFALDRQYIPSLHQPILVTLRWPPHAV</sequence>
<dbReference type="GO" id="GO:0018025">
    <property type="term" value="F:calmodulin-lysine N-methyltransferase activity"/>
    <property type="evidence" value="ECO:0007669"/>
    <property type="project" value="UniProtKB-EC"/>
</dbReference>